<protein>
    <recommendedName>
        <fullName evidence="9">ATP synthase subunit b</fullName>
    </recommendedName>
</protein>
<dbReference type="OMA" id="PEEWFTF"/>
<dbReference type="Gene3D" id="1.20.5.2210">
    <property type="match status" value="1"/>
</dbReference>
<organism evidence="10 11">
    <name type="scientific">Strigamia maritima</name>
    <name type="common">European centipede</name>
    <name type="synonym">Geophilus maritimus</name>
    <dbReference type="NCBI Taxonomy" id="126957"/>
    <lineage>
        <taxon>Eukaryota</taxon>
        <taxon>Metazoa</taxon>
        <taxon>Ecdysozoa</taxon>
        <taxon>Arthropoda</taxon>
        <taxon>Myriapoda</taxon>
        <taxon>Chilopoda</taxon>
        <taxon>Pleurostigmophora</taxon>
        <taxon>Geophilomorpha</taxon>
        <taxon>Linotaeniidae</taxon>
        <taxon>Strigamia</taxon>
    </lineage>
</organism>
<dbReference type="GO" id="GO:0005743">
    <property type="term" value="C:mitochondrial inner membrane"/>
    <property type="evidence" value="ECO:0007669"/>
    <property type="project" value="UniProtKB-SubCell"/>
</dbReference>
<comment type="subcellular location">
    <subcellularLocation>
        <location evidence="9">Mitochondrion</location>
    </subcellularLocation>
    <subcellularLocation>
        <location evidence="9">Mitochondrion inner membrane</location>
    </subcellularLocation>
</comment>
<comment type="subunit">
    <text evidence="9">F-type ATPases have 2 components, CF(1) - the catalytic core - and CF(0) - the membrane proton channel. CF(1) and CF(0) have multiple subunits.</text>
</comment>
<reference evidence="11" key="1">
    <citation type="submission" date="2011-05" db="EMBL/GenBank/DDBJ databases">
        <authorList>
            <person name="Richards S.R."/>
            <person name="Qu J."/>
            <person name="Jiang H."/>
            <person name="Jhangiani S.N."/>
            <person name="Agravi P."/>
            <person name="Goodspeed R."/>
            <person name="Gross S."/>
            <person name="Mandapat C."/>
            <person name="Jackson L."/>
            <person name="Mathew T."/>
            <person name="Pu L."/>
            <person name="Thornton R."/>
            <person name="Saada N."/>
            <person name="Wilczek-Boney K.B."/>
            <person name="Lee S."/>
            <person name="Kovar C."/>
            <person name="Wu Y."/>
            <person name="Scherer S.E."/>
            <person name="Worley K.C."/>
            <person name="Muzny D.M."/>
            <person name="Gibbs R."/>
        </authorList>
    </citation>
    <scope>NUCLEOTIDE SEQUENCE</scope>
    <source>
        <strain evidence="11">Brora</strain>
    </source>
</reference>
<keyword evidence="6 9" id="KW-0406">Ion transport</keyword>
<dbReference type="STRING" id="126957.T1JNC6"/>
<dbReference type="GO" id="GO:0046933">
    <property type="term" value="F:proton-transporting ATP synthase activity, rotational mechanism"/>
    <property type="evidence" value="ECO:0007669"/>
    <property type="project" value="TreeGrafter"/>
</dbReference>
<sequence length="262" mass="30476">MLARLAIQSAISPQNLFRPSACAVRFCQNEAKEYKLEVLKIKEGPERDLVNFPRYKRPEYPGKVRFGFIPDEWFKFFYNKTGVTGPYVFGTGFLTYLFSKEIWVMEHEFYTGVSLLIMVVFSIKKFGPAVSKFLSDQVDADEKVYTDIREDTVGALKKGITDEQRSQEEAKGMKVLFDAKRENVMLQLEAAFRDRQMIVYNEVKKRLDYQVEKLNAQRRIEHKHMVSWIISNVVKSITAQQEKEALQKCIVELKMLSTKARA</sequence>
<dbReference type="GO" id="GO:0045259">
    <property type="term" value="C:proton-transporting ATP synthase complex"/>
    <property type="evidence" value="ECO:0007669"/>
    <property type="project" value="UniProtKB-KW"/>
</dbReference>
<evidence type="ECO:0000256" key="8">
    <source>
        <dbReference type="ARBA" id="ARBA00023136"/>
    </source>
</evidence>
<evidence type="ECO:0000256" key="1">
    <source>
        <dbReference type="ARBA" id="ARBA00007479"/>
    </source>
</evidence>
<evidence type="ECO:0000256" key="7">
    <source>
        <dbReference type="ARBA" id="ARBA00023128"/>
    </source>
</evidence>
<keyword evidence="11" id="KW-1185">Reference proteome</keyword>
<proteinExistence type="inferred from homology"/>
<keyword evidence="2 9" id="KW-0813">Transport</keyword>
<dbReference type="PANTHER" id="PTHR12733">
    <property type="entry name" value="MITOCHONDRIAL ATP SYNTHASE B CHAIN"/>
    <property type="match status" value="1"/>
</dbReference>
<evidence type="ECO:0000256" key="4">
    <source>
        <dbReference type="ARBA" id="ARBA00022781"/>
    </source>
</evidence>
<evidence type="ECO:0000256" key="9">
    <source>
        <dbReference type="RuleBase" id="RU368017"/>
    </source>
</evidence>
<accession>T1JNC6</accession>
<keyword evidence="3 9" id="KW-0138">CF(0)</keyword>
<evidence type="ECO:0000256" key="6">
    <source>
        <dbReference type="ARBA" id="ARBA00023065"/>
    </source>
</evidence>
<evidence type="ECO:0000256" key="5">
    <source>
        <dbReference type="ARBA" id="ARBA00022792"/>
    </source>
</evidence>
<evidence type="ECO:0000256" key="2">
    <source>
        <dbReference type="ARBA" id="ARBA00022448"/>
    </source>
</evidence>
<dbReference type="eggNOG" id="KOG3976">
    <property type="taxonomic scope" value="Eukaryota"/>
</dbReference>
<dbReference type="InterPro" id="IPR008688">
    <property type="entry name" value="ATP_synth_Bsub_B/MI25"/>
</dbReference>
<name>T1JNC6_STRMM</name>
<dbReference type="AlphaFoldDB" id="T1JNC6"/>
<dbReference type="PhylomeDB" id="T1JNC6"/>
<evidence type="ECO:0000256" key="3">
    <source>
        <dbReference type="ARBA" id="ARBA00022547"/>
    </source>
</evidence>
<keyword evidence="7 9" id="KW-0496">Mitochondrion</keyword>
<dbReference type="EnsemblMetazoa" id="SMAR015355-RA">
    <property type="protein sequence ID" value="SMAR015355-PA"/>
    <property type="gene ID" value="SMAR015355"/>
</dbReference>
<dbReference type="EMBL" id="JH432065">
    <property type="status" value="NOT_ANNOTATED_CDS"/>
    <property type="molecule type" value="Genomic_DNA"/>
</dbReference>
<keyword evidence="5 9" id="KW-0999">Mitochondrion inner membrane</keyword>
<keyword evidence="4 9" id="KW-0375">Hydrogen ion transport</keyword>
<dbReference type="PANTHER" id="PTHR12733:SF3">
    <property type="entry name" value="ATP SYNTHASE F(0) COMPLEX SUBUNIT B1, MITOCHONDRIAL"/>
    <property type="match status" value="1"/>
</dbReference>
<dbReference type="SUPFAM" id="SSF161060">
    <property type="entry name" value="ATP synthase B chain-like"/>
    <property type="match status" value="1"/>
</dbReference>
<evidence type="ECO:0000313" key="11">
    <source>
        <dbReference type="Proteomes" id="UP000014500"/>
    </source>
</evidence>
<dbReference type="Proteomes" id="UP000014500">
    <property type="component" value="Unassembled WGS sequence"/>
</dbReference>
<reference evidence="10" key="2">
    <citation type="submission" date="2015-02" db="UniProtKB">
        <authorList>
            <consortium name="EnsemblMetazoa"/>
        </authorList>
    </citation>
    <scope>IDENTIFICATION</scope>
</reference>
<comment type="similarity">
    <text evidence="1 9">Belongs to the eukaryotic ATPase B chain family.</text>
</comment>
<comment type="function">
    <text evidence="9">Subunit b, of the mitochondrial membrane ATP synthase complex (F(1)F(0) ATP synthase or Complex V) that produces ATP from ADP in the presence of a proton gradient across the membrane which is generated by electron transport complexes of the respiratory chain. ATP synthase complex consist of a soluble F(1) head domain - the catalytic core - and a membrane F(1) domain - the membrane proton channel. These two domains are linked by a central stalk rotating inside the F(1) region and a stationary peripheral stalk. During catalysis, ATP synthesis in the catalytic domain of F(1) is coupled via a rotary mechanism of the central stalk subunits to proton translocation. In vivo, can only synthesize ATP although its ATP hydrolase activity can be activated artificially in vitro. Part of the complex F(0) domain. Part of the complex F(0) domain and the peripheric stalk, which acts as a stator to hold the catalytic alpha(3)beta(3) subcomplex and subunit a/ATP6 static relative to the rotary elements.</text>
</comment>
<keyword evidence="8 9" id="KW-0472">Membrane</keyword>
<dbReference type="Pfam" id="PF05405">
    <property type="entry name" value="Mt_ATP-synt_B"/>
    <property type="match status" value="1"/>
</dbReference>
<dbReference type="HOGENOM" id="CLU_087186_0_0_1"/>
<dbReference type="InterPro" id="IPR013837">
    <property type="entry name" value="ATP_synth_F0_suB"/>
</dbReference>
<evidence type="ECO:0000313" key="10">
    <source>
        <dbReference type="EnsemblMetazoa" id="SMAR015355-PA"/>
    </source>
</evidence>